<dbReference type="PANTHER" id="PTHR30461:SF23">
    <property type="entry name" value="DNA RECOMBINASE-RELATED"/>
    <property type="match status" value="1"/>
</dbReference>
<feature type="domain" description="Recombinase" evidence="2">
    <location>
        <begin position="158"/>
        <end position="261"/>
    </location>
</feature>
<dbReference type="RefSeq" id="WP_345432006.1">
    <property type="nucleotide sequence ID" value="NZ_BAABHK010000004.1"/>
</dbReference>
<organism evidence="3 4">
    <name type="scientific">Actinoallomurus vinaceus</name>
    <dbReference type="NCBI Taxonomy" id="1080074"/>
    <lineage>
        <taxon>Bacteria</taxon>
        <taxon>Bacillati</taxon>
        <taxon>Actinomycetota</taxon>
        <taxon>Actinomycetes</taxon>
        <taxon>Streptosporangiales</taxon>
        <taxon>Thermomonosporaceae</taxon>
        <taxon>Actinoallomurus</taxon>
    </lineage>
</organism>
<dbReference type="Gene3D" id="3.40.50.1390">
    <property type="entry name" value="Resolvase, N-terminal catalytic domain"/>
    <property type="match status" value="1"/>
</dbReference>
<dbReference type="Pfam" id="PF07508">
    <property type="entry name" value="Recombinase"/>
    <property type="match status" value="1"/>
</dbReference>
<accession>A0ABP8UBT6</accession>
<keyword evidence="1" id="KW-0175">Coiled coil</keyword>
<evidence type="ECO:0000313" key="4">
    <source>
        <dbReference type="Proteomes" id="UP001501442"/>
    </source>
</evidence>
<dbReference type="PANTHER" id="PTHR30461">
    <property type="entry name" value="DNA-INVERTASE FROM LAMBDOID PROPHAGE"/>
    <property type="match status" value="1"/>
</dbReference>
<dbReference type="Gene3D" id="3.90.1750.20">
    <property type="entry name" value="Putative Large Serine Recombinase, Chain B, Domain 2"/>
    <property type="match status" value="1"/>
</dbReference>
<dbReference type="InterPro" id="IPR036162">
    <property type="entry name" value="Resolvase-like_N_sf"/>
</dbReference>
<dbReference type="InterPro" id="IPR050639">
    <property type="entry name" value="SSR_resolvase"/>
</dbReference>
<dbReference type="SMART" id="SM00857">
    <property type="entry name" value="Resolvase"/>
    <property type="match status" value="1"/>
</dbReference>
<dbReference type="InterPro" id="IPR038109">
    <property type="entry name" value="DNA_bind_recomb_sf"/>
</dbReference>
<evidence type="ECO:0000256" key="1">
    <source>
        <dbReference type="SAM" id="Coils"/>
    </source>
</evidence>
<protein>
    <recommendedName>
        <fullName evidence="2">Recombinase domain-containing protein</fullName>
    </recommendedName>
</protein>
<dbReference type="InterPro" id="IPR006119">
    <property type="entry name" value="Resolv_N"/>
</dbReference>
<dbReference type="PROSITE" id="PS51737">
    <property type="entry name" value="RECOMBINASE_DNA_BIND"/>
    <property type="match status" value="1"/>
</dbReference>
<evidence type="ECO:0000313" key="3">
    <source>
        <dbReference type="EMBL" id="GAA4626744.1"/>
    </source>
</evidence>
<evidence type="ECO:0000259" key="2">
    <source>
        <dbReference type="PROSITE" id="PS51737"/>
    </source>
</evidence>
<sequence>MYLRKSKGKAGITRQRKENRAYADRIGWRIVAEFAEPDTTAFAKIGEEDAPRPEFDKMIEFLGRDDRNPPLGILAWHVDRLSRNSGEVRPFAAVCVKGGHLVDTPRCGSYDLSLPNNRKRFRDDVSDAEGEVDHMIERIDAHKAEAAAEGRWLGGRRPFGFKKDGTRHRRSEAAAIAKACKDVLAGTSLASIAREWNAAELRTSGGNEWDPTEVRRVLLRARNAGLMVWRGEIVGKASWDPIVKERQWRAMVRVLEDPARRSTPGPERRWLGSGLYVCGVCEQARLRVGTANGGYPTYRCRGQGVHVSRAAGPLDEYVGEHVVGRLSRPDARDLLMDDDRADREELEARLLELRAELQEAESTPARSVREARKLAEVADLLAAEITEVEGKLIRPDRAAILRHLIEADDVGEAWLETPLDRQQAVLRALFTVTIHPAPKGRPPGWKPGQPYFHAESVAVEPV</sequence>
<dbReference type="Pfam" id="PF00239">
    <property type="entry name" value="Resolvase"/>
    <property type="match status" value="1"/>
</dbReference>
<dbReference type="InterPro" id="IPR011109">
    <property type="entry name" value="DNA_bind_recombinase_dom"/>
</dbReference>
<dbReference type="Proteomes" id="UP001501442">
    <property type="component" value="Unassembled WGS sequence"/>
</dbReference>
<dbReference type="SUPFAM" id="SSF53041">
    <property type="entry name" value="Resolvase-like"/>
    <property type="match status" value="1"/>
</dbReference>
<dbReference type="CDD" id="cd00338">
    <property type="entry name" value="Ser_Recombinase"/>
    <property type="match status" value="1"/>
</dbReference>
<proteinExistence type="predicted"/>
<feature type="coiled-coil region" evidence="1">
    <location>
        <begin position="336"/>
        <end position="363"/>
    </location>
</feature>
<dbReference type="EMBL" id="BAABHK010000004">
    <property type="protein sequence ID" value="GAA4626744.1"/>
    <property type="molecule type" value="Genomic_DNA"/>
</dbReference>
<gene>
    <name evidence="3" type="ORF">GCM10023196_036220</name>
</gene>
<keyword evidence="4" id="KW-1185">Reference proteome</keyword>
<reference evidence="4" key="1">
    <citation type="journal article" date="2019" name="Int. J. Syst. Evol. Microbiol.">
        <title>The Global Catalogue of Microorganisms (GCM) 10K type strain sequencing project: providing services to taxonomists for standard genome sequencing and annotation.</title>
        <authorList>
            <consortium name="The Broad Institute Genomics Platform"/>
            <consortium name="The Broad Institute Genome Sequencing Center for Infectious Disease"/>
            <person name="Wu L."/>
            <person name="Ma J."/>
        </authorList>
    </citation>
    <scope>NUCLEOTIDE SEQUENCE [LARGE SCALE GENOMIC DNA]</scope>
    <source>
        <strain evidence="4">JCM 17939</strain>
    </source>
</reference>
<comment type="caution">
    <text evidence="3">The sequence shown here is derived from an EMBL/GenBank/DDBJ whole genome shotgun (WGS) entry which is preliminary data.</text>
</comment>
<name>A0ABP8UBT6_9ACTN</name>